<feature type="compositionally biased region" description="Basic residues" evidence="8">
    <location>
        <begin position="378"/>
        <end position="388"/>
    </location>
</feature>
<dbReference type="InterPro" id="IPR020479">
    <property type="entry name" value="HD_metazoa"/>
</dbReference>
<dbReference type="RefSeq" id="XP_024877153.1">
    <property type="nucleotide sequence ID" value="XM_025021385.1"/>
</dbReference>
<evidence type="ECO:0000256" key="2">
    <source>
        <dbReference type="ARBA" id="ARBA00023125"/>
    </source>
</evidence>
<comment type="subcellular location">
    <subcellularLocation>
        <location evidence="1 6 7">Nucleus</location>
    </subcellularLocation>
</comment>
<feature type="region of interest" description="Disordered" evidence="8">
    <location>
        <begin position="1"/>
        <end position="74"/>
    </location>
</feature>
<dbReference type="GO" id="GO:0051960">
    <property type="term" value="P:regulation of nervous system development"/>
    <property type="evidence" value="ECO:0007669"/>
    <property type="project" value="TreeGrafter"/>
</dbReference>
<name>A0A6J1Q647_9HYME</name>
<feature type="compositionally biased region" description="Acidic residues" evidence="8">
    <location>
        <begin position="1"/>
        <end position="10"/>
    </location>
</feature>
<proteinExistence type="predicted"/>
<keyword evidence="3 6" id="KW-0371">Homeobox</keyword>
<feature type="compositionally biased region" description="Basic and acidic residues" evidence="8">
    <location>
        <begin position="46"/>
        <end position="74"/>
    </location>
</feature>
<evidence type="ECO:0000256" key="4">
    <source>
        <dbReference type="ARBA" id="ARBA00023242"/>
    </source>
</evidence>
<dbReference type="CDD" id="cd00086">
    <property type="entry name" value="homeodomain"/>
    <property type="match status" value="1"/>
</dbReference>
<dbReference type="Proteomes" id="UP000504618">
    <property type="component" value="Unplaced"/>
</dbReference>
<dbReference type="OrthoDB" id="6159439at2759"/>
<accession>A0A6J1Q647</accession>
<dbReference type="PANTHER" id="PTHR24334:SF0">
    <property type="entry name" value="HOMEOBOX PROTEIN UNPLUGGED"/>
    <property type="match status" value="1"/>
</dbReference>
<dbReference type="GeneID" id="112458009"/>
<evidence type="ECO:0000256" key="3">
    <source>
        <dbReference type="ARBA" id="ARBA00023155"/>
    </source>
</evidence>
<reference evidence="11" key="1">
    <citation type="submission" date="2025-08" db="UniProtKB">
        <authorList>
            <consortium name="RefSeq"/>
        </authorList>
    </citation>
    <scope>IDENTIFICATION</scope>
    <source>
        <tissue evidence="11">Whole body</tissue>
    </source>
</reference>
<evidence type="ECO:0000313" key="10">
    <source>
        <dbReference type="Proteomes" id="UP000504618"/>
    </source>
</evidence>
<dbReference type="CTD" id="35942"/>
<keyword evidence="2 6" id="KW-0238">DNA-binding</keyword>
<dbReference type="AlphaFoldDB" id="A0A6J1Q647"/>
<feature type="compositionally biased region" description="Basic and acidic residues" evidence="8">
    <location>
        <begin position="194"/>
        <end position="203"/>
    </location>
</feature>
<feature type="DNA-binding region" description="Homeobox" evidence="6">
    <location>
        <begin position="262"/>
        <end position="321"/>
    </location>
</feature>
<dbReference type="GO" id="GO:0000981">
    <property type="term" value="F:DNA-binding transcription factor activity, RNA polymerase II-specific"/>
    <property type="evidence" value="ECO:0007669"/>
    <property type="project" value="InterPro"/>
</dbReference>
<dbReference type="PANTHER" id="PTHR24334">
    <property type="entry name" value="HOMEOBOX PROTEIN GBX"/>
    <property type="match status" value="1"/>
</dbReference>
<feature type="domain" description="Homeobox" evidence="9">
    <location>
        <begin position="260"/>
        <end position="320"/>
    </location>
</feature>
<dbReference type="InterPro" id="IPR001356">
    <property type="entry name" value="HD"/>
</dbReference>
<dbReference type="PRINTS" id="PR00024">
    <property type="entry name" value="HOMEOBOX"/>
</dbReference>
<feature type="region of interest" description="Disordered" evidence="8">
    <location>
        <begin position="123"/>
        <end position="266"/>
    </location>
</feature>
<dbReference type="InterPro" id="IPR017970">
    <property type="entry name" value="Homeobox_CS"/>
</dbReference>
<feature type="compositionally biased region" description="Polar residues" evidence="8">
    <location>
        <begin position="165"/>
        <end position="176"/>
    </location>
</feature>
<evidence type="ECO:0000256" key="6">
    <source>
        <dbReference type="PROSITE-ProRule" id="PRU00108"/>
    </source>
</evidence>
<keyword evidence="10" id="KW-1185">Reference proteome</keyword>
<dbReference type="GO" id="GO:0000977">
    <property type="term" value="F:RNA polymerase II transcription regulatory region sequence-specific DNA binding"/>
    <property type="evidence" value="ECO:0007669"/>
    <property type="project" value="TreeGrafter"/>
</dbReference>
<gene>
    <name evidence="11" type="primary">LOC112458009</name>
</gene>
<dbReference type="FunFam" id="1.10.10.60:FF:000360">
    <property type="entry name" value="Gastrulation brain homeobox"/>
    <property type="match status" value="1"/>
</dbReference>
<sequence length="460" mass="48026">MDVSVEETELDVGSASDELESSVAEPKHARRPTPRPFTIESLIGSAREDHDTGGGGVTRDDRTNGSEEEEHRDREYQLYQRHYLATAAASTLPSGFGVPLGLYSAWLPMRMYGGSGASSISMLPPQHPSAGYAGHPELHQSRLSQPSAPPSSHPQGYYPLDSCRRITNQRAPSSFTDSEDEDGSVGSPVSPAHDLSKSRHGSENGRASAESDEEVVGAAGSGEGHDVSDGVVSGVGNAAPSPSRPLENGQNSSASGAGGNKARRRRTAFTSEQLLELEREFHAKKYLSLTERSHIAHALKLSEVQVKIWFQNRRAKWKRVKAGLSGGGVGVGSAAAAMAPSGASGRHNGTTGQHTSGTRIVVPIPVHVSRLAVRSHHHHLEKCARAPRARPTSSSGEGGSSGVSSSVLGDTLGLVNTSVNLTGQVQPPLGAGMGVEIGVGGGLRAFAVPAHRAGLGSSGR</sequence>
<evidence type="ECO:0000313" key="11">
    <source>
        <dbReference type="RefSeq" id="XP_024877153.1"/>
    </source>
</evidence>
<dbReference type="Pfam" id="PF00046">
    <property type="entry name" value="Homeodomain"/>
    <property type="match status" value="1"/>
</dbReference>
<dbReference type="PROSITE" id="PS00027">
    <property type="entry name" value="HOMEOBOX_1"/>
    <property type="match status" value="1"/>
</dbReference>
<protein>
    <recommendedName>
        <fullName evidence="5">Homeobox protein unplugged</fullName>
    </recommendedName>
</protein>
<organism evidence="10 11">
    <name type="scientific">Temnothorax curvispinosus</name>
    <dbReference type="NCBI Taxonomy" id="300111"/>
    <lineage>
        <taxon>Eukaryota</taxon>
        <taxon>Metazoa</taxon>
        <taxon>Ecdysozoa</taxon>
        <taxon>Arthropoda</taxon>
        <taxon>Hexapoda</taxon>
        <taxon>Insecta</taxon>
        <taxon>Pterygota</taxon>
        <taxon>Neoptera</taxon>
        <taxon>Endopterygota</taxon>
        <taxon>Hymenoptera</taxon>
        <taxon>Apocrita</taxon>
        <taxon>Aculeata</taxon>
        <taxon>Formicoidea</taxon>
        <taxon>Formicidae</taxon>
        <taxon>Myrmicinae</taxon>
        <taxon>Temnothorax</taxon>
    </lineage>
</organism>
<dbReference type="SUPFAM" id="SSF46689">
    <property type="entry name" value="Homeodomain-like"/>
    <property type="match status" value="1"/>
</dbReference>
<dbReference type="InterPro" id="IPR042982">
    <property type="entry name" value="GBX-1/2"/>
</dbReference>
<dbReference type="PROSITE" id="PS50071">
    <property type="entry name" value="HOMEOBOX_2"/>
    <property type="match status" value="1"/>
</dbReference>
<evidence type="ECO:0000256" key="7">
    <source>
        <dbReference type="RuleBase" id="RU000682"/>
    </source>
</evidence>
<dbReference type="InterPro" id="IPR009057">
    <property type="entry name" value="Homeodomain-like_sf"/>
</dbReference>
<dbReference type="SMART" id="SM00389">
    <property type="entry name" value="HOX"/>
    <property type="match status" value="1"/>
</dbReference>
<evidence type="ECO:0000259" key="9">
    <source>
        <dbReference type="PROSITE" id="PS50071"/>
    </source>
</evidence>
<evidence type="ECO:0000256" key="5">
    <source>
        <dbReference type="ARBA" id="ARBA00068822"/>
    </source>
</evidence>
<evidence type="ECO:0000256" key="8">
    <source>
        <dbReference type="SAM" id="MobiDB-lite"/>
    </source>
</evidence>
<keyword evidence="4 6" id="KW-0539">Nucleus</keyword>
<dbReference type="Gene3D" id="1.10.10.60">
    <property type="entry name" value="Homeodomain-like"/>
    <property type="match status" value="1"/>
</dbReference>
<feature type="region of interest" description="Disordered" evidence="8">
    <location>
        <begin position="378"/>
        <end position="404"/>
    </location>
</feature>
<dbReference type="GO" id="GO:0005634">
    <property type="term" value="C:nucleus"/>
    <property type="evidence" value="ECO:0007669"/>
    <property type="project" value="UniProtKB-SubCell"/>
</dbReference>
<evidence type="ECO:0000256" key="1">
    <source>
        <dbReference type="ARBA" id="ARBA00004123"/>
    </source>
</evidence>